<keyword evidence="2" id="KW-1185">Reference proteome</keyword>
<evidence type="ECO:0000313" key="1">
    <source>
        <dbReference type="EMBL" id="KAJ1679559.1"/>
    </source>
</evidence>
<evidence type="ECO:0000313" key="2">
    <source>
        <dbReference type="Proteomes" id="UP001145114"/>
    </source>
</evidence>
<dbReference type="Proteomes" id="UP001145114">
    <property type="component" value="Unassembled WGS sequence"/>
</dbReference>
<protein>
    <submittedName>
        <fullName evidence="1">Cochaperone prefoldin complex subunit</fullName>
    </submittedName>
</protein>
<name>A0ACC1HSM8_9FUNG</name>
<reference evidence="1" key="1">
    <citation type="submission" date="2022-06" db="EMBL/GenBank/DDBJ databases">
        <title>Phylogenomic reconstructions and comparative analyses of Kickxellomycotina fungi.</title>
        <authorList>
            <person name="Reynolds N.K."/>
            <person name="Stajich J.E."/>
            <person name="Barry K."/>
            <person name="Grigoriev I.V."/>
            <person name="Crous P."/>
            <person name="Smith M.E."/>
        </authorList>
    </citation>
    <scope>NUCLEOTIDE SEQUENCE</scope>
    <source>
        <strain evidence="1">RSA 2271</strain>
    </source>
</reference>
<comment type="caution">
    <text evidence="1">The sequence shown here is derived from an EMBL/GenBank/DDBJ whole genome shotgun (WGS) entry which is preliminary data.</text>
</comment>
<proteinExistence type="predicted"/>
<dbReference type="EMBL" id="JAMZIH010000307">
    <property type="protein sequence ID" value="KAJ1679559.1"/>
    <property type="molecule type" value="Genomic_DNA"/>
</dbReference>
<accession>A0ACC1HSM8</accession>
<gene>
    <name evidence="1" type="primary">GIM4</name>
    <name evidence="1" type="ORF">EV182_001799</name>
</gene>
<organism evidence="1 2">
    <name type="scientific">Spiromyces aspiralis</name>
    <dbReference type="NCBI Taxonomy" id="68401"/>
    <lineage>
        <taxon>Eukaryota</taxon>
        <taxon>Fungi</taxon>
        <taxon>Fungi incertae sedis</taxon>
        <taxon>Zoopagomycota</taxon>
        <taxon>Kickxellomycotina</taxon>
        <taxon>Kickxellomycetes</taxon>
        <taxon>Kickxellales</taxon>
        <taxon>Kickxellaceae</taxon>
        <taxon>Spiromyces</taxon>
    </lineage>
</organism>
<sequence length="228" mass="25512">MLLTPTRLNLSASRHIRLFATARILCSEQVSKPRPTSSVAKGAVLKGLNVLKDGKDPVALADEEYPGWLWTLLDKPIEEELGERKRLNLENTKRIKAANFLKSRKTASMSTSASSQPARISPAIANELNKYKQELQGIASKIGELEMEVDEHSLVIDTMKPLNADRKCFRLVNGVLVERTVKEVLPALEANRKGIKDVVEKLLEEYKKKEKAFKELQAKHDVNVADAE</sequence>